<proteinExistence type="predicted"/>
<dbReference type="InterPro" id="IPR058840">
    <property type="entry name" value="AAA_SelU"/>
</dbReference>
<dbReference type="InterPro" id="IPR036873">
    <property type="entry name" value="Rhodanese-like_dom_sf"/>
</dbReference>
<accession>A0ABU8VDK0</accession>
<protein>
    <submittedName>
        <fullName evidence="3">tRNA 2-selenouridine(34) synthase MnmH</fullName>
        <ecNumber evidence="3">2.5.1.-</ecNumber>
    </submittedName>
</protein>
<keyword evidence="3" id="KW-0808">Transferase</keyword>
<evidence type="ECO:0000313" key="4">
    <source>
        <dbReference type="Proteomes" id="UP001365846"/>
    </source>
</evidence>
<dbReference type="Proteomes" id="UP001365846">
    <property type="component" value="Unassembled WGS sequence"/>
</dbReference>
<dbReference type="PANTHER" id="PTHR30401:SF0">
    <property type="entry name" value="TRNA 2-SELENOURIDINE SYNTHASE"/>
    <property type="match status" value="1"/>
</dbReference>
<dbReference type="NCBIfam" id="NF008752">
    <property type="entry name" value="PRK11784.1-4"/>
    <property type="match status" value="1"/>
</dbReference>
<dbReference type="Pfam" id="PF00581">
    <property type="entry name" value="Rhodanese"/>
    <property type="match status" value="1"/>
</dbReference>
<dbReference type="GO" id="GO:0016491">
    <property type="term" value="F:oxidoreductase activity"/>
    <property type="evidence" value="ECO:0007669"/>
    <property type="project" value="UniProtKB-KW"/>
</dbReference>
<dbReference type="EMBL" id="JBBKZU010000003">
    <property type="protein sequence ID" value="MEJ8811262.1"/>
    <property type="molecule type" value="Genomic_DNA"/>
</dbReference>
<dbReference type="Gene3D" id="3.40.250.10">
    <property type="entry name" value="Rhodanese-like domain"/>
    <property type="match status" value="1"/>
</dbReference>
<dbReference type="SUPFAM" id="SSF52821">
    <property type="entry name" value="Rhodanese/Cell cycle control phosphatase"/>
    <property type="match status" value="1"/>
</dbReference>
<dbReference type="Pfam" id="PF26341">
    <property type="entry name" value="AAA_SelU"/>
    <property type="match status" value="1"/>
</dbReference>
<comment type="caution">
    <text evidence="3">The sequence shown here is derived from an EMBL/GenBank/DDBJ whole genome shotgun (WGS) entry which is preliminary data.</text>
</comment>
<dbReference type="EC" id="2.5.1.-" evidence="3"/>
<evidence type="ECO:0000256" key="1">
    <source>
        <dbReference type="ARBA" id="ARBA00023266"/>
    </source>
</evidence>
<keyword evidence="1" id="KW-0711">Selenium</keyword>
<keyword evidence="4" id="KW-1185">Reference proteome</keyword>
<dbReference type="NCBIfam" id="NF008750">
    <property type="entry name" value="PRK11784.1-2"/>
    <property type="match status" value="1"/>
</dbReference>
<dbReference type="InterPro" id="IPR001763">
    <property type="entry name" value="Rhodanese-like_dom"/>
</dbReference>
<keyword evidence="3" id="KW-0560">Oxidoreductase</keyword>
<reference evidence="3 4" key="1">
    <citation type="submission" date="2024-03" db="EMBL/GenBank/DDBJ databases">
        <title>Novel species of the genus Variovorax.</title>
        <authorList>
            <person name="Liu Q."/>
            <person name="Xin Y.-H."/>
        </authorList>
    </citation>
    <scope>NUCLEOTIDE SEQUENCE [LARGE SCALE GENOMIC DNA]</scope>
    <source>
        <strain evidence="3 4">KACC 18899</strain>
    </source>
</reference>
<dbReference type="PANTHER" id="PTHR30401">
    <property type="entry name" value="TRNA 2-SELENOURIDINE SYNTHASE"/>
    <property type="match status" value="1"/>
</dbReference>
<gene>
    <name evidence="3" type="primary">mnmH</name>
    <name evidence="3" type="ORF">WKW77_09300</name>
</gene>
<dbReference type="InterPro" id="IPR017582">
    <property type="entry name" value="SelU"/>
</dbReference>
<dbReference type="RefSeq" id="WP_340356567.1">
    <property type="nucleotide sequence ID" value="NZ_JBBKZU010000003.1"/>
</dbReference>
<evidence type="ECO:0000259" key="2">
    <source>
        <dbReference type="PROSITE" id="PS50206"/>
    </source>
</evidence>
<name>A0ABU8VDK0_9BURK</name>
<dbReference type="PROSITE" id="PS50206">
    <property type="entry name" value="RHODANESE_3"/>
    <property type="match status" value="1"/>
</dbReference>
<dbReference type="GO" id="GO:0016740">
    <property type="term" value="F:transferase activity"/>
    <property type="evidence" value="ECO:0007669"/>
    <property type="project" value="UniProtKB-KW"/>
</dbReference>
<feature type="domain" description="Rhodanese" evidence="2">
    <location>
        <begin position="16"/>
        <end position="133"/>
    </location>
</feature>
<dbReference type="NCBIfam" id="TIGR03167">
    <property type="entry name" value="tRNA_sel_U_synt"/>
    <property type="match status" value="1"/>
</dbReference>
<sequence>MNRSPVRVADLPAFDTLIDARSPAEFALDHIPGAINCPVLDDEERRIVGTLYKQQGAFEARRVGGAMVAANLAKHLREQFADRPSNWKPLVYCWRGGMRSGSMVTWLRLVGWDAQQLSGGYKRFRHHVIEQIEALSPRLPLRVLCGATGSAKTRVLQALAARGAQTLDLEGFARHKGSLLGALPGTPQPSQKAFETHIAQVLDGIDLDRPLYVEGESPRIGRIAVPIPLVARMRASPCIEIAATPEARLAYLLRDYAYLGDDGEALATQLGFLKELQGKDTVQRWQGWARGRELSPLFAELMTLHYDPHYARSQAQHFASWADRQRIESDDLSEQGIERLADAILALEATGGNKG</sequence>
<dbReference type="SMART" id="SM00450">
    <property type="entry name" value="RHOD"/>
    <property type="match status" value="1"/>
</dbReference>
<organism evidence="3 4">
    <name type="scientific">Variovorax ureilyticus</name>
    <dbReference type="NCBI Taxonomy" id="1836198"/>
    <lineage>
        <taxon>Bacteria</taxon>
        <taxon>Pseudomonadati</taxon>
        <taxon>Pseudomonadota</taxon>
        <taxon>Betaproteobacteria</taxon>
        <taxon>Burkholderiales</taxon>
        <taxon>Comamonadaceae</taxon>
        <taxon>Variovorax</taxon>
    </lineage>
</organism>
<evidence type="ECO:0000313" key="3">
    <source>
        <dbReference type="EMBL" id="MEJ8811262.1"/>
    </source>
</evidence>